<dbReference type="InterPro" id="IPR058502">
    <property type="entry name" value="PLL-like_beta-prop"/>
</dbReference>
<evidence type="ECO:0000313" key="2">
    <source>
        <dbReference type="EMBL" id="MBP2401571.1"/>
    </source>
</evidence>
<evidence type="ECO:0000259" key="1">
    <source>
        <dbReference type="Pfam" id="PF26607"/>
    </source>
</evidence>
<dbReference type="EMBL" id="JAGIOH010000001">
    <property type="protein sequence ID" value="MBP2401571.1"/>
    <property type="molecule type" value="Genomic_DNA"/>
</dbReference>
<evidence type="ECO:0000313" key="3">
    <source>
        <dbReference type="Proteomes" id="UP001519291"/>
    </source>
</evidence>
<dbReference type="Gene3D" id="2.120.10.70">
    <property type="entry name" value="Fucose-specific lectin"/>
    <property type="match status" value="2"/>
</dbReference>
<proteinExistence type="predicted"/>
<dbReference type="Pfam" id="PF26607">
    <property type="entry name" value="DUF8189"/>
    <property type="match status" value="1"/>
</dbReference>
<dbReference type="RefSeq" id="WP_130876531.1">
    <property type="nucleotide sequence ID" value="NZ_JAGIOH010000001.1"/>
</dbReference>
<dbReference type="Proteomes" id="UP001519291">
    <property type="component" value="Unassembled WGS sequence"/>
</dbReference>
<sequence>MPVSTAPGTKWGNWTNLEGGIFAEPSAALNSDNRVQAFVQGGANALWTIWETRDRGWSPWKKIEGSRIEGVPHALRGRDGKIRVFYRTPDQHLEVVTQTAVNAPFGAPQRIVTNIGGDPAAALNGDGRIQIFFRGTDGALWYTRNQGLAYEAYTAPTSLGGGIHATPSPVLDGSGRLVVAVKGGNDTLYTIQQKASNAADAWDAFQQQTTGVTTRPSAVIDAASRVQIFYRGSDGSAWRVGQSDDYDAWQTSASLKGQIIDRPTACLGQDGRVNVLVKGTDKKLWVTVQTAENAAAYEAFQTLEGVIGDVHVSPVIMNRVGLLYVFTQGSGTARNLWLQRQNWA</sequence>
<name>A0ABS4XYI0_9ACTN</name>
<gene>
    <name evidence="2" type="ORF">JO379_001040</name>
</gene>
<accession>A0ABS4XYI0</accession>
<dbReference type="SUPFAM" id="SSF89372">
    <property type="entry name" value="Fucose-specific lectin"/>
    <property type="match status" value="2"/>
</dbReference>
<dbReference type="CDD" id="cd22954">
    <property type="entry name" value="PLL_lectin"/>
    <property type="match status" value="1"/>
</dbReference>
<keyword evidence="3" id="KW-1185">Reference proteome</keyword>
<dbReference type="GeneID" id="91567903"/>
<organism evidence="2 3">
    <name type="scientific">Streptomyces syringium</name>
    <dbReference type="NCBI Taxonomy" id="76729"/>
    <lineage>
        <taxon>Bacteria</taxon>
        <taxon>Bacillati</taxon>
        <taxon>Actinomycetota</taxon>
        <taxon>Actinomycetes</taxon>
        <taxon>Kitasatosporales</taxon>
        <taxon>Streptomycetaceae</taxon>
        <taxon>Streptomyces</taxon>
    </lineage>
</organism>
<comment type="caution">
    <text evidence="2">The sequence shown here is derived from an EMBL/GenBank/DDBJ whole genome shotgun (WGS) entry which is preliminary data.</text>
</comment>
<reference evidence="2 3" key="1">
    <citation type="submission" date="2021-03" db="EMBL/GenBank/DDBJ databases">
        <title>Sequencing the genomes of 1000 actinobacteria strains.</title>
        <authorList>
            <person name="Klenk H.-P."/>
        </authorList>
    </citation>
    <scope>NUCLEOTIDE SEQUENCE [LARGE SCALE GENOMIC DNA]</scope>
    <source>
        <strain evidence="2 3">DSM 41480</strain>
    </source>
</reference>
<protein>
    <recommendedName>
        <fullName evidence="1">PLL-like beta propeller domain-containing protein</fullName>
    </recommendedName>
</protein>
<feature type="domain" description="PLL-like beta propeller" evidence="1">
    <location>
        <begin position="6"/>
        <end position="203"/>
    </location>
</feature>